<evidence type="ECO:0000256" key="1">
    <source>
        <dbReference type="ARBA" id="ARBA00022491"/>
    </source>
</evidence>
<evidence type="ECO:0000259" key="6">
    <source>
        <dbReference type="PROSITE" id="PS50977"/>
    </source>
</evidence>
<dbReference type="RefSeq" id="WP_343067633.1">
    <property type="nucleotide sequence ID" value="NZ_BAABHL010000139.1"/>
</dbReference>
<dbReference type="PANTHER" id="PTHR30055:SF175">
    <property type="entry name" value="HTH-TYPE TRANSCRIPTIONAL REPRESSOR KSTR2"/>
    <property type="match status" value="1"/>
</dbReference>
<dbReference type="Gene3D" id="1.10.10.60">
    <property type="entry name" value="Homeodomain-like"/>
    <property type="match status" value="1"/>
</dbReference>
<dbReference type="GO" id="GO:0000976">
    <property type="term" value="F:transcription cis-regulatory region binding"/>
    <property type="evidence" value="ECO:0007669"/>
    <property type="project" value="TreeGrafter"/>
</dbReference>
<organism evidence="7 8">
    <name type="scientific">Gordonia humi</name>
    <dbReference type="NCBI Taxonomy" id="686429"/>
    <lineage>
        <taxon>Bacteria</taxon>
        <taxon>Bacillati</taxon>
        <taxon>Actinomycetota</taxon>
        <taxon>Actinomycetes</taxon>
        <taxon>Mycobacteriales</taxon>
        <taxon>Gordoniaceae</taxon>
        <taxon>Gordonia</taxon>
    </lineage>
</organism>
<feature type="DNA-binding region" description="H-T-H motif" evidence="5">
    <location>
        <begin position="24"/>
        <end position="43"/>
    </location>
</feature>
<dbReference type="InterPro" id="IPR041490">
    <property type="entry name" value="KstR2_TetR_C"/>
</dbReference>
<gene>
    <name evidence="7" type="ORF">BKA16_004617</name>
</gene>
<keyword evidence="4" id="KW-0804">Transcription</keyword>
<dbReference type="Pfam" id="PF00440">
    <property type="entry name" value="TetR_N"/>
    <property type="match status" value="1"/>
</dbReference>
<evidence type="ECO:0000256" key="2">
    <source>
        <dbReference type="ARBA" id="ARBA00023015"/>
    </source>
</evidence>
<dbReference type="PRINTS" id="PR00455">
    <property type="entry name" value="HTHTETR"/>
</dbReference>
<dbReference type="PROSITE" id="PS50977">
    <property type="entry name" value="HTH_TETR_2"/>
    <property type="match status" value="1"/>
</dbReference>
<dbReference type="AlphaFoldDB" id="A0A840F272"/>
<dbReference type="InterPro" id="IPR009057">
    <property type="entry name" value="Homeodomain-like_sf"/>
</dbReference>
<dbReference type="Gene3D" id="1.10.357.10">
    <property type="entry name" value="Tetracycline Repressor, domain 2"/>
    <property type="match status" value="1"/>
</dbReference>
<protein>
    <submittedName>
        <fullName evidence="7">AcrR family transcriptional regulator</fullName>
    </submittedName>
</protein>
<name>A0A840F272_9ACTN</name>
<dbReference type="InterPro" id="IPR050109">
    <property type="entry name" value="HTH-type_TetR-like_transc_reg"/>
</dbReference>
<dbReference type="SUPFAM" id="SSF46689">
    <property type="entry name" value="Homeodomain-like"/>
    <property type="match status" value="1"/>
</dbReference>
<dbReference type="Proteomes" id="UP000551501">
    <property type="component" value="Unassembled WGS sequence"/>
</dbReference>
<evidence type="ECO:0000256" key="4">
    <source>
        <dbReference type="ARBA" id="ARBA00023163"/>
    </source>
</evidence>
<keyword evidence="3 5" id="KW-0238">DNA-binding</keyword>
<dbReference type="EMBL" id="JACIFP010000002">
    <property type="protein sequence ID" value="MBB4137992.1"/>
    <property type="molecule type" value="Genomic_DNA"/>
</dbReference>
<comment type="caution">
    <text evidence="7">The sequence shown here is derived from an EMBL/GenBank/DDBJ whole genome shotgun (WGS) entry which is preliminary data.</text>
</comment>
<dbReference type="SUPFAM" id="SSF48498">
    <property type="entry name" value="Tetracyclin repressor-like, C-terminal domain"/>
    <property type="match status" value="1"/>
</dbReference>
<proteinExistence type="predicted"/>
<sequence>MASKQRIMEAAVRLFAANGYHGTGVEELSSAVNLGKGALYHHIGSKEALLFEICHTRMADLVTQAGRVQAMDVNWQDKFRLMMRMALRDIADHPLEWTVAFQEFNALTGQRRAVVQEARDRYEHIVAEVLHAGAGAGEFHSLHPLVTKGVLGMYNYSYAWIRSDGGKSPEDIADLFTDTLLEGISERG</sequence>
<dbReference type="GO" id="GO:0003700">
    <property type="term" value="F:DNA-binding transcription factor activity"/>
    <property type="evidence" value="ECO:0007669"/>
    <property type="project" value="TreeGrafter"/>
</dbReference>
<evidence type="ECO:0000313" key="8">
    <source>
        <dbReference type="Proteomes" id="UP000551501"/>
    </source>
</evidence>
<keyword evidence="8" id="KW-1185">Reference proteome</keyword>
<dbReference type="PANTHER" id="PTHR30055">
    <property type="entry name" value="HTH-TYPE TRANSCRIPTIONAL REGULATOR RUTR"/>
    <property type="match status" value="1"/>
</dbReference>
<evidence type="ECO:0000256" key="3">
    <source>
        <dbReference type="ARBA" id="ARBA00023125"/>
    </source>
</evidence>
<dbReference type="InterPro" id="IPR001647">
    <property type="entry name" value="HTH_TetR"/>
</dbReference>
<dbReference type="InterPro" id="IPR036271">
    <property type="entry name" value="Tet_transcr_reg_TetR-rel_C_sf"/>
</dbReference>
<dbReference type="Pfam" id="PF17932">
    <property type="entry name" value="TetR_C_24"/>
    <property type="match status" value="1"/>
</dbReference>
<accession>A0A840F272</accession>
<keyword evidence="2" id="KW-0805">Transcription regulation</keyword>
<evidence type="ECO:0000256" key="5">
    <source>
        <dbReference type="PROSITE-ProRule" id="PRU00335"/>
    </source>
</evidence>
<reference evidence="7 8" key="1">
    <citation type="submission" date="2020-08" db="EMBL/GenBank/DDBJ databases">
        <title>Sequencing the genomes of 1000 actinobacteria strains.</title>
        <authorList>
            <person name="Klenk H.-P."/>
        </authorList>
    </citation>
    <scope>NUCLEOTIDE SEQUENCE [LARGE SCALE GENOMIC DNA]</scope>
    <source>
        <strain evidence="7 8">DSM 45298</strain>
    </source>
</reference>
<evidence type="ECO:0000313" key="7">
    <source>
        <dbReference type="EMBL" id="MBB4137992.1"/>
    </source>
</evidence>
<feature type="domain" description="HTH tetR-type" evidence="6">
    <location>
        <begin position="1"/>
        <end position="61"/>
    </location>
</feature>
<keyword evidence="1" id="KW-0678">Repressor</keyword>